<gene>
    <name evidence="2" type="ORF">GCM10022386_02360</name>
</gene>
<comment type="caution">
    <text evidence="2">The sequence shown here is derived from an EMBL/GenBank/DDBJ whole genome shotgun (WGS) entry which is preliminary data.</text>
</comment>
<proteinExistence type="predicted"/>
<dbReference type="RefSeq" id="WP_324691896.1">
    <property type="nucleotide sequence ID" value="NZ_BAABCR010000003.1"/>
</dbReference>
<reference evidence="3" key="1">
    <citation type="journal article" date="2019" name="Int. J. Syst. Evol. Microbiol.">
        <title>The Global Catalogue of Microorganisms (GCM) 10K type strain sequencing project: providing services to taxonomists for standard genome sequencing and annotation.</title>
        <authorList>
            <consortium name="The Broad Institute Genomics Platform"/>
            <consortium name="The Broad Institute Genome Sequencing Center for Infectious Disease"/>
            <person name="Wu L."/>
            <person name="Ma J."/>
        </authorList>
    </citation>
    <scope>NUCLEOTIDE SEQUENCE [LARGE SCALE GENOMIC DNA]</scope>
    <source>
        <strain evidence="3">JCM 17064</strain>
    </source>
</reference>
<keyword evidence="3" id="KW-1185">Reference proteome</keyword>
<dbReference type="EMBL" id="BAABCR010000003">
    <property type="protein sequence ID" value="GAA4022940.1"/>
    <property type="molecule type" value="Genomic_DNA"/>
</dbReference>
<dbReference type="SUPFAM" id="SSF53448">
    <property type="entry name" value="Nucleotide-diphospho-sugar transferases"/>
    <property type="match status" value="1"/>
</dbReference>
<dbReference type="Proteomes" id="UP001500968">
    <property type="component" value="Unassembled WGS sequence"/>
</dbReference>
<organism evidence="2 3">
    <name type="scientific">Flavobacterium cheonhonense</name>
    <dbReference type="NCBI Taxonomy" id="706185"/>
    <lineage>
        <taxon>Bacteria</taxon>
        <taxon>Pseudomonadati</taxon>
        <taxon>Bacteroidota</taxon>
        <taxon>Flavobacteriia</taxon>
        <taxon>Flavobacteriales</taxon>
        <taxon>Flavobacteriaceae</taxon>
        <taxon>Flavobacterium</taxon>
    </lineage>
</organism>
<dbReference type="InterPro" id="IPR029044">
    <property type="entry name" value="Nucleotide-diphossugar_trans"/>
</dbReference>
<accession>A0ABP7T9B7</accession>
<dbReference type="PANTHER" id="PTHR22916">
    <property type="entry name" value="GLYCOSYLTRANSFERASE"/>
    <property type="match status" value="1"/>
</dbReference>
<dbReference type="Gene3D" id="3.90.550.10">
    <property type="entry name" value="Spore Coat Polysaccharide Biosynthesis Protein SpsA, Chain A"/>
    <property type="match status" value="1"/>
</dbReference>
<name>A0ABP7T9B7_9FLAO</name>
<sequence length="308" mass="35386">MPFFSVIIPVYNKASFVGETLKSVLAQTYTDFEIILINDGSTDASETVIQGFNDSRIRYFRKENEGVAVARNEGIAKAQGDFICFLDADDYWLPNFLTTFKKQIDALPNHKIFSCAVAIETTKKIIPAQYALDKITDFQIVDFFEASRKECILWTSATVIHKSVFEKIGTFDNQIKKGEDTELWMRIGLHYTIGFIGTVLAQYRYDANSISRNWHYYFEPYTFEKYAVLEKENSKLKHFLDQNRFSAVIKCKLNGDTETAKQLYNQIDLDELGLKKTILMEMPNPILRLLVWIKNTAAGYGLGNSVFR</sequence>
<dbReference type="PANTHER" id="PTHR22916:SF3">
    <property type="entry name" value="UDP-GLCNAC:BETAGAL BETA-1,3-N-ACETYLGLUCOSAMINYLTRANSFERASE-LIKE PROTEIN 1"/>
    <property type="match status" value="1"/>
</dbReference>
<evidence type="ECO:0000313" key="2">
    <source>
        <dbReference type="EMBL" id="GAA4022940.1"/>
    </source>
</evidence>
<dbReference type="InterPro" id="IPR001173">
    <property type="entry name" value="Glyco_trans_2-like"/>
</dbReference>
<protein>
    <submittedName>
        <fullName evidence="2">Glycosyltransferase family 2 protein</fullName>
    </submittedName>
</protein>
<evidence type="ECO:0000313" key="3">
    <source>
        <dbReference type="Proteomes" id="UP001500968"/>
    </source>
</evidence>
<dbReference type="Pfam" id="PF00535">
    <property type="entry name" value="Glycos_transf_2"/>
    <property type="match status" value="1"/>
</dbReference>
<evidence type="ECO:0000259" key="1">
    <source>
        <dbReference type="Pfam" id="PF00535"/>
    </source>
</evidence>
<feature type="domain" description="Glycosyltransferase 2-like" evidence="1">
    <location>
        <begin position="5"/>
        <end position="168"/>
    </location>
</feature>